<comment type="caution">
    <text evidence="1">The sequence shown here is derived from an EMBL/GenBank/DDBJ whole genome shotgun (WGS) entry which is preliminary data.</text>
</comment>
<dbReference type="InterPro" id="IPR035943">
    <property type="entry name" value="XisI-like_sf"/>
</dbReference>
<accession>A0ABT7B9V1</accession>
<organism evidence="1 2">
    <name type="scientific">Roseofilum capinflatum BLCC-M114</name>
    <dbReference type="NCBI Taxonomy" id="3022440"/>
    <lineage>
        <taxon>Bacteria</taxon>
        <taxon>Bacillati</taxon>
        <taxon>Cyanobacteriota</taxon>
        <taxon>Cyanophyceae</taxon>
        <taxon>Desertifilales</taxon>
        <taxon>Desertifilaceae</taxon>
        <taxon>Roseofilum</taxon>
        <taxon>Roseofilum capinflatum</taxon>
    </lineage>
</organism>
<dbReference type="RefSeq" id="WP_283768249.1">
    <property type="nucleotide sequence ID" value="NZ_JAQOSO010000092.1"/>
</dbReference>
<dbReference type="SUPFAM" id="SSF143847">
    <property type="entry name" value="XisI-like"/>
    <property type="match status" value="1"/>
</dbReference>
<proteinExistence type="predicted"/>
<dbReference type="CDD" id="cd16382">
    <property type="entry name" value="XisI-like"/>
    <property type="match status" value="1"/>
</dbReference>
<gene>
    <name evidence="1" type="ORF">PMG25_17890</name>
</gene>
<evidence type="ECO:0000313" key="2">
    <source>
        <dbReference type="Proteomes" id="UP001235849"/>
    </source>
</evidence>
<sequence length="119" mass="13956">MDKIGHYRDCIQKLLTEHSHYSQDTAEVESLLCFDVERDRYQLMRVGWKHLKRIYYTVLHFDIRDGQIWLQQNATDSDVGEELVAMGVPREDIVLGLQPPYKRPYTGYGVGRDRALHCS</sequence>
<keyword evidence="2" id="KW-1185">Reference proteome</keyword>
<dbReference type="Pfam" id="PF08869">
    <property type="entry name" value="XisI"/>
    <property type="match status" value="1"/>
</dbReference>
<name>A0ABT7B9V1_9CYAN</name>
<protein>
    <submittedName>
        <fullName evidence="1">XisI protein</fullName>
    </submittedName>
</protein>
<dbReference type="Gene3D" id="3.30.310.110">
    <property type="entry name" value="XisI-like"/>
    <property type="match status" value="1"/>
</dbReference>
<dbReference type="Proteomes" id="UP001235849">
    <property type="component" value="Unassembled WGS sequence"/>
</dbReference>
<evidence type="ECO:0000313" key="1">
    <source>
        <dbReference type="EMBL" id="MDJ1175963.1"/>
    </source>
</evidence>
<reference evidence="1 2" key="1">
    <citation type="submission" date="2023-01" db="EMBL/GenBank/DDBJ databases">
        <title>Novel diversity within Roseofilum (Cyanobacteria; Desertifilaceae) from marine benthic mats with descriptions of four novel species.</title>
        <authorList>
            <person name="Wang Y."/>
            <person name="Berthold D.E."/>
            <person name="Hu J."/>
            <person name="Lefler F.W."/>
            <person name="Laughinghouse H.D. IV."/>
        </authorList>
    </citation>
    <scope>NUCLEOTIDE SEQUENCE [LARGE SCALE GENOMIC DNA]</scope>
    <source>
        <strain evidence="1 2">BLCC-M114</strain>
    </source>
</reference>
<dbReference type="InterPro" id="IPR014968">
    <property type="entry name" value="XisI"/>
</dbReference>
<dbReference type="EMBL" id="JAQOSO010000092">
    <property type="protein sequence ID" value="MDJ1175963.1"/>
    <property type="molecule type" value="Genomic_DNA"/>
</dbReference>